<sequence length="70" mass="8070">MLTKKRAKHSLSPYFACGFRWGKERSALNRRWPSTKADVASADVPETKQDVTEVQWDLSWMEMSGLLDKP</sequence>
<organism evidence="1 2">
    <name type="scientific">Muraenolepis orangiensis</name>
    <name type="common">Patagonian moray cod</name>
    <dbReference type="NCBI Taxonomy" id="630683"/>
    <lineage>
        <taxon>Eukaryota</taxon>
        <taxon>Metazoa</taxon>
        <taxon>Chordata</taxon>
        <taxon>Craniata</taxon>
        <taxon>Vertebrata</taxon>
        <taxon>Euteleostomi</taxon>
        <taxon>Actinopterygii</taxon>
        <taxon>Neopterygii</taxon>
        <taxon>Teleostei</taxon>
        <taxon>Neoteleostei</taxon>
        <taxon>Acanthomorphata</taxon>
        <taxon>Zeiogadaria</taxon>
        <taxon>Gadariae</taxon>
        <taxon>Gadiformes</taxon>
        <taxon>Muraenolepidoidei</taxon>
        <taxon>Muraenolepididae</taxon>
        <taxon>Muraenolepis</taxon>
    </lineage>
</organism>
<accession>A0A9Q0D6H8</accession>
<evidence type="ECO:0000313" key="2">
    <source>
        <dbReference type="Proteomes" id="UP001148018"/>
    </source>
</evidence>
<reference evidence="1" key="1">
    <citation type="submission" date="2022-07" db="EMBL/GenBank/DDBJ databases">
        <title>Chromosome-level genome of Muraenolepis orangiensis.</title>
        <authorList>
            <person name="Kim J."/>
        </authorList>
    </citation>
    <scope>NUCLEOTIDE SEQUENCE</scope>
    <source>
        <strain evidence="1">KU_S4_2022</strain>
        <tissue evidence="1">Muscle</tissue>
    </source>
</reference>
<gene>
    <name evidence="1" type="ORF">NHX12_016696</name>
</gene>
<comment type="caution">
    <text evidence="1">The sequence shown here is derived from an EMBL/GenBank/DDBJ whole genome shotgun (WGS) entry which is preliminary data.</text>
</comment>
<dbReference type="Proteomes" id="UP001148018">
    <property type="component" value="Unassembled WGS sequence"/>
</dbReference>
<evidence type="ECO:0000313" key="1">
    <source>
        <dbReference type="EMBL" id="KAJ3581390.1"/>
    </source>
</evidence>
<name>A0A9Q0D6H8_9TELE</name>
<keyword evidence="2" id="KW-1185">Reference proteome</keyword>
<dbReference type="OrthoDB" id="8941709at2759"/>
<dbReference type="EMBL" id="JANIIK010002815">
    <property type="protein sequence ID" value="KAJ3581390.1"/>
    <property type="molecule type" value="Genomic_DNA"/>
</dbReference>
<dbReference type="AlphaFoldDB" id="A0A9Q0D6H8"/>
<protein>
    <submittedName>
        <fullName evidence="1">Uncharacterized protein</fullName>
    </submittedName>
</protein>
<proteinExistence type="predicted"/>